<dbReference type="InterPro" id="IPR008514">
    <property type="entry name" value="T6SS_Hcp"/>
</dbReference>
<proteinExistence type="predicted"/>
<dbReference type="NCBIfam" id="TIGR03344">
    <property type="entry name" value="VI_effect_Hcp1"/>
    <property type="match status" value="1"/>
</dbReference>
<dbReference type="Gene3D" id="2.30.110.20">
    <property type="entry name" value="Hcp1-like"/>
    <property type="match status" value="1"/>
</dbReference>
<accession>A0A967APM5</accession>
<dbReference type="PANTHER" id="PTHR36152:SF5">
    <property type="entry name" value="PROTEIN HCP1"/>
    <property type="match status" value="1"/>
</dbReference>
<organism evidence="2 3">
    <name type="scientific">Pelagihabitans pacificus</name>
    <dbReference type="NCBI Taxonomy" id="2696054"/>
    <lineage>
        <taxon>Bacteria</taxon>
        <taxon>Pseudomonadati</taxon>
        <taxon>Bacteroidota</taxon>
        <taxon>Flavobacteriia</taxon>
        <taxon>Flavobacteriales</taxon>
        <taxon>Flavobacteriaceae</taxon>
        <taxon>Pelagihabitans</taxon>
    </lineage>
</organism>
<dbReference type="RefSeq" id="WP_152572623.1">
    <property type="nucleotide sequence ID" value="NZ_VIKU02000001.1"/>
</dbReference>
<dbReference type="InterPro" id="IPR053165">
    <property type="entry name" value="HSI-I_assembly_Hcp1"/>
</dbReference>
<dbReference type="Pfam" id="PF05638">
    <property type="entry name" value="T6SS_HCP"/>
    <property type="match status" value="1"/>
</dbReference>
<dbReference type="Proteomes" id="UP000707206">
    <property type="component" value="Unassembled WGS sequence"/>
</dbReference>
<comment type="caution">
    <text evidence="2">The sequence shown here is derived from an EMBL/GenBank/DDBJ whole genome shotgun (WGS) entry which is preliminary data.</text>
</comment>
<keyword evidence="3" id="KW-1185">Reference proteome</keyword>
<reference evidence="2" key="1">
    <citation type="submission" date="2019-07" db="EMBL/GenBank/DDBJ databases">
        <authorList>
            <person name="De-Chao Zhang Q."/>
        </authorList>
    </citation>
    <scope>NUCLEOTIDE SEQUENCE</scope>
    <source>
        <strain evidence="2">TP-CH-4</strain>
    </source>
</reference>
<dbReference type="SUPFAM" id="SSF141452">
    <property type="entry name" value="Hcp1-like"/>
    <property type="match status" value="1"/>
</dbReference>
<feature type="signal peptide" evidence="1">
    <location>
        <begin position="1"/>
        <end position="22"/>
    </location>
</feature>
<keyword evidence="1" id="KW-0732">Signal</keyword>
<evidence type="ECO:0000313" key="2">
    <source>
        <dbReference type="EMBL" id="NHF58116.1"/>
    </source>
</evidence>
<dbReference type="EMBL" id="VIKU02000001">
    <property type="protein sequence ID" value="NHF58116.1"/>
    <property type="molecule type" value="Genomic_DNA"/>
</dbReference>
<protein>
    <submittedName>
        <fullName evidence="2">Type VI secretion system tube protein Hcp</fullName>
    </submittedName>
</protein>
<evidence type="ECO:0000313" key="3">
    <source>
        <dbReference type="Proteomes" id="UP000707206"/>
    </source>
</evidence>
<evidence type="ECO:0000256" key="1">
    <source>
        <dbReference type="SAM" id="SignalP"/>
    </source>
</evidence>
<sequence length="174" mass="19450">MKNNYFILTCFMMLFFAGIATAQKGFIKIGDIEGEAVEATHRNWIVIESFNQTLEKQTSAGTTRRSVAPTMTRVVFTKKIDKSTPKLMESCAKGQVHPKVEMEMTSGSERGAPQTFYMVTLENVLITGVNSSGLCSPDCEVMEEVALSFTKISWEHTDSSGQKVEANYDLERER</sequence>
<dbReference type="InterPro" id="IPR036624">
    <property type="entry name" value="Hcp1-lik_sf"/>
</dbReference>
<reference evidence="2" key="2">
    <citation type="submission" date="2020-03" db="EMBL/GenBank/DDBJ databases">
        <title>Flavobacteriaceae bacterium strain TP-CH-4, a member of the family Flavobacteriaceae isolated from a deep-sea seamount.</title>
        <authorList>
            <person name="Zhang D.-C."/>
        </authorList>
    </citation>
    <scope>NUCLEOTIDE SEQUENCE</scope>
    <source>
        <strain evidence="2">TP-CH-4</strain>
    </source>
</reference>
<name>A0A967APM5_9FLAO</name>
<gene>
    <name evidence="2" type="ORF">FK220_002100</name>
</gene>
<dbReference type="AlphaFoldDB" id="A0A967APM5"/>
<dbReference type="PANTHER" id="PTHR36152">
    <property type="entry name" value="CYTOPLASMIC PROTEIN-RELATED"/>
    <property type="match status" value="1"/>
</dbReference>
<feature type="chain" id="PRO_5037052280" evidence="1">
    <location>
        <begin position="23"/>
        <end position="174"/>
    </location>
</feature>